<dbReference type="GO" id="GO:0022857">
    <property type="term" value="F:transmembrane transporter activity"/>
    <property type="evidence" value="ECO:0007669"/>
    <property type="project" value="TreeGrafter"/>
</dbReference>
<dbReference type="AlphaFoldDB" id="A0A401QQ96"/>
<evidence type="ECO:0000313" key="5">
    <source>
        <dbReference type="EMBL" id="GCB87463.1"/>
    </source>
</evidence>
<dbReference type="GO" id="GO:0016887">
    <property type="term" value="F:ATP hydrolysis activity"/>
    <property type="evidence" value="ECO:0007669"/>
    <property type="project" value="InterPro"/>
</dbReference>
<organism evidence="5 6">
    <name type="scientific">Streptomyces noursei</name>
    <name type="common">Streptomyces albulus</name>
    <dbReference type="NCBI Taxonomy" id="1971"/>
    <lineage>
        <taxon>Bacteria</taxon>
        <taxon>Bacillati</taxon>
        <taxon>Actinomycetota</taxon>
        <taxon>Actinomycetes</taxon>
        <taxon>Kitasatosporales</taxon>
        <taxon>Streptomycetaceae</taxon>
        <taxon>Streptomyces</taxon>
    </lineage>
</organism>
<dbReference type="SUPFAM" id="SSF52540">
    <property type="entry name" value="P-loop containing nucleoside triphosphate hydrolases"/>
    <property type="match status" value="1"/>
</dbReference>
<dbReference type="GO" id="GO:0005886">
    <property type="term" value="C:plasma membrane"/>
    <property type="evidence" value="ECO:0007669"/>
    <property type="project" value="TreeGrafter"/>
</dbReference>
<accession>A0A401QQ96</accession>
<dbReference type="PROSITE" id="PS50893">
    <property type="entry name" value="ABC_TRANSPORTER_2"/>
    <property type="match status" value="1"/>
</dbReference>
<dbReference type="PROSITE" id="PS00211">
    <property type="entry name" value="ABC_TRANSPORTER_1"/>
    <property type="match status" value="1"/>
</dbReference>
<dbReference type="InterPro" id="IPR017911">
    <property type="entry name" value="MacB-like_ATP-bd"/>
</dbReference>
<evidence type="ECO:0000256" key="1">
    <source>
        <dbReference type="ARBA" id="ARBA00022448"/>
    </source>
</evidence>
<dbReference type="InterPro" id="IPR027417">
    <property type="entry name" value="P-loop_NTPase"/>
</dbReference>
<evidence type="ECO:0000256" key="3">
    <source>
        <dbReference type="ARBA" id="ARBA00022840"/>
    </source>
</evidence>
<name>A0A401QQ96_STRNR</name>
<dbReference type="Gene3D" id="3.40.50.300">
    <property type="entry name" value="P-loop containing nucleotide triphosphate hydrolases"/>
    <property type="match status" value="1"/>
</dbReference>
<sequence>MPFSTTAPVACIRLRGLRTEFPIPGRRGETTRVLHDIDLEIPEGQLTAVVGPSGSGKSTLLLCTAGLERATAGSVEILGTDVRSLSPRKQAAFRSENIGFVFQEYNLVSSLTVEDNIALPARLAGRRVPRARVEDAMARLGIAKHARRRPDRLSGGERQRVAVARVVANQPRIVFADEPTGALDLKSGHVVLDWLQALPAQGSTVLMVTHDPHAAARADQVVVMGSGRVHAVIPGGDPRAVGDAVLAAQSADEAGGEES</sequence>
<dbReference type="InterPro" id="IPR015854">
    <property type="entry name" value="ABC_transpr_LolD-like"/>
</dbReference>
<dbReference type="CDD" id="cd03255">
    <property type="entry name" value="ABC_MJ0796_LolCDE_FtsE"/>
    <property type="match status" value="1"/>
</dbReference>
<dbReference type="InterPro" id="IPR017871">
    <property type="entry name" value="ABC_transporter-like_CS"/>
</dbReference>
<protein>
    <submittedName>
        <fullName evidence="5">ABC transporter ATP-binding protein</fullName>
    </submittedName>
</protein>
<keyword evidence="1" id="KW-0813">Transport</keyword>
<reference evidence="5 6" key="1">
    <citation type="journal article" date="2019" name="Microbiol. Resour. Announc.">
        <title>Draft Genome Sequence of the Most Traditional epsilon-Poly-l-Lysine Producer, Streptomyces albulus NBRC14147.</title>
        <authorList>
            <person name="Yamanaka K."/>
            <person name="Hamano Y."/>
        </authorList>
    </citation>
    <scope>NUCLEOTIDE SEQUENCE [LARGE SCALE GENOMIC DNA]</scope>
    <source>
        <strain evidence="5 6">NBRC 14147</strain>
    </source>
</reference>
<evidence type="ECO:0000259" key="4">
    <source>
        <dbReference type="PROSITE" id="PS50893"/>
    </source>
</evidence>
<dbReference type="Pfam" id="PF00005">
    <property type="entry name" value="ABC_tran"/>
    <property type="match status" value="1"/>
</dbReference>
<dbReference type="GO" id="GO:0005524">
    <property type="term" value="F:ATP binding"/>
    <property type="evidence" value="ECO:0007669"/>
    <property type="project" value="UniProtKB-KW"/>
</dbReference>
<comment type="caution">
    <text evidence="5">The sequence shown here is derived from an EMBL/GenBank/DDBJ whole genome shotgun (WGS) entry which is preliminary data.</text>
</comment>
<dbReference type="InterPro" id="IPR003593">
    <property type="entry name" value="AAA+_ATPase"/>
</dbReference>
<dbReference type="Proteomes" id="UP000288351">
    <property type="component" value="Unassembled WGS sequence"/>
</dbReference>
<keyword evidence="2" id="KW-0547">Nucleotide-binding</keyword>
<gene>
    <name evidence="5" type="ORF">SALB_00114</name>
</gene>
<feature type="domain" description="ABC transporter" evidence="4">
    <location>
        <begin position="12"/>
        <end position="251"/>
    </location>
</feature>
<dbReference type="EMBL" id="BHXC01000001">
    <property type="protein sequence ID" value="GCB87463.1"/>
    <property type="molecule type" value="Genomic_DNA"/>
</dbReference>
<keyword evidence="3 5" id="KW-0067">ATP-binding</keyword>
<dbReference type="PANTHER" id="PTHR24220:SF685">
    <property type="entry name" value="ABC TRANSPORTER RELATED"/>
    <property type="match status" value="1"/>
</dbReference>
<dbReference type="RefSeq" id="WP_078486725.1">
    <property type="nucleotide sequence ID" value="NZ_CP104098.1"/>
</dbReference>
<dbReference type="InterPro" id="IPR003439">
    <property type="entry name" value="ABC_transporter-like_ATP-bd"/>
</dbReference>
<proteinExistence type="predicted"/>
<evidence type="ECO:0000313" key="6">
    <source>
        <dbReference type="Proteomes" id="UP000288351"/>
    </source>
</evidence>
<dbReference type="PANTHER" id="PTHR24220">
    <property type="entry name" value="IMPORT ATP-BINDING PROTEIN"/>
    <property type="match status" value="1"/>
</dbReference>
<dbReference type="SMART" id="SM00382">
    <property type="entry name" value="AAA"/>
    <property type="match status" value="1"/>
</dbReference>
<evidence type="ECO:0000256" key="2">
    <source>
        <dbReference type="ARBA" id="ARBA00022741"/>
    </source>
</evidence>